<dbReference type="Proteomes" id="UP000436694">
    <property type="component" value="Unassembled WGS sequence"/>
</dbReference>
<evidence type="ECO:0000313" key="3">
    <source>
        <dbReference type="Proteomes" id="UP000436694"/>
    </source>
</evidence>
<evidence type="ECO:0000313" key="2">
    <source>
        <dbReference type="EMBL" id="MQY43409.1"/>
    </source>
</evidence>
<dbReference type="AlphaFoldDB" id="A0A844AMU9"/>
<accession>A0A844AMU9</accession>
<evidence type="ECO:0000259" key="1">
    <source>
        <dbReference type="Pfam" id="PF00151"/>
    </source>
</evidence>
<dbReference type="EMBL" id="WIXK01000005">
    <property type="protein sequence ID" value="MQY43409.1"/>
    <property type="molecule type" value="Genomic_DNA"/>
</dbReference>
<dbReference type="InterPro" id="IPR029058">
    <property type="entry name" value="AB_hydrolase_fold"/>
</dbReference>
<proteinExistence type="predicted"/>
<dbReference type="Gene3D" id="3.40.50.1820">
    <property type="entry name" value="alpha/beta hydrolase"/>
    <property type="match status" value="1"/>
</dbReference>
<organism evidence="2 3">
    <name type="scientific">Tritonibacter aquimaris</name>
    <dbReference type="NCBI Taxonomy" id="2663379"/>
    <lineage>
        <taxon>Bacteria</taxon>
        <taxon>Pseudomonadati</taxon>
        <taxon>Pseudomonadota</taxon>
        <taxon>Alphaproteobacteria</taxon>
        <taxon>Rhodobacterales</taxon>
        <taxon>Paracoccaceae</taxon>
        <taxon>Tritonibacter</taxon>
    </lineage>
</organism>
<dbReference type="SUPFAM" id="SSF53474">
    <property type="entry name" value="alpha/beta-Hydrolases"/>
    <property type="match status" value="1"/>
</dbReference>
<dbReference type="GO" id="GO:0016298">
    <property type="term" value="F:lipase activity"/>
    <property type="evidence" value="ECO:0007669"/>
    <property type="project" value="InterPro"/>
</dbReference>
<sequence>MAVLRINAVGETPHLHGSPASIDTVLDQAAQGSGPVVLMVHGFKYQPYSRKHCPHRHIFSLDPDHMPWKSPSWPRQLGFGLGHADEGLAIAFGWRARGTLQQAQGRAIQAGRAMAKVIAHLQQKNPTRPIHIIGHSLGAEVAFEALHHLPENAVDRILSLTGASYQSRALRALETPAGRSVELFNVTSRENDPYDYLFELLTRAPKRGERAIGQGLAARNALTLQIDCLETLATLARNGSSIAKPQRRICHWSSYTRAGTLGFYKKLMRKPADLPLAVLRQELPEQLDTRWSRIFAPRPQPEPRPLWQQL</sequence>
<comment type="caution">
    <text evidence="2">The sequence shown here is derived from an EMBL/GenBank/DDBJ whole genome shotgun (WGS) entry which is preliminary data.</text>
</comment>
<dbReference type="InterPro" id="IPR013818">
    <property type="entry name" value="Lipase"/>
</dbReference>
<feature type="domain" description="Lipase" evidence="1">
    <location>
        <begin position="23"/>
        <end position="163"/>
    </location>
</feature>
<dbReference type="RefSeq" id="WP_153548280.1">
    <property type="nucleotide sequence ID" value="NZ_WIXK01000005.1"/>
</dbReference>
<gene>
    <name evidence="2" type="ORF">GG681_12210</name>
</gene>
<name>A0A844AMU9_9RHOB</name>
<protein>
    <submittedName>
        <fullName evidence="2">DUF726 domain-containing protein</fullName>
    </submittedName>
</protein>
<keyword evidence="3" id="KW-1185">Reference proteome</keyword>
<dbReference type="Pfam" id="PF00151">
    <property type="entry name" value="Lipase"/>
    <property type="match status" value="1"/>
</dbReference>
<reference evidence="2 3" key="1">
    <citation type="submission" date="2019-10" db="EMBL/GenBank/DDBJ databases">
        <title>Epibacterium sp. nov., isolated from seawater.</title>
        <authorList>
            <person name="Zhang X."/>
            <person name="Li N."/>
        </authorList>
    </citation>
    <scope>NUCLEOTIDE SEQUENCE [LARGE SCALE GENOMIC DNA]</scope>
    <source>
        <strain evidence="2 3">SM1969</strain>
    </source>
</reference>